<organism evidence="2 3">
    <name type="scientific">Drouetiella hepatica Uher 2000/2452</name>
    <dbReference type="NCBI Taxonomy" id="904376"/>
    <lineage>
        <taxon>Bacteria</taxon>
        <taxon>Bacillati</taxon>
        <taxon>Cyanobacteriota</taxon>
        <taxon>Cyanophyceae</taxon>
        <taxon>Oculatellales</taxon>
        <taxon>Oculatellaceae</taxon>
        <taxon>Drouetiella</taxon>
    </lineage>
</organism>
<protein>
    <submittedName>
        <fullName evidence="2">DDE-type integrase/transposase/recombinase</fullName>
    </submittedName>
</protein>
<evidence type="ECO:0000259" key="1">
    <source>
        <dbReference type="Pfam" id="PF13610"/>
    </source>
</evidence>
<sequence>MRVKGRWCYLYRAIGEDGELVDARLSEKRDIESARAFFAQAHEIAGEPPQRVVTDGLSSYPRAIDEELGTDVEHEVRDYLGNLIKQSHRGIKQRYYPTLGFGAIESAKRFCQAFDEVKQFLQPRAKIIGLMSLSKQREHFIERVNELQNLFHAIEK</sequence>
<dbReference type="PANTHER" id="PTHR35528">
    <property type="entry name" value="BLL1675 PROTEIN"/>
    <property type="match status" value="1"/>
</dbReference>
<dbReference type="PANTHER" id="PTHR35528:SF3">
    <property type="entry name" value="BLL1675 PROTEIN"/>
    <property type="match status" value="1"/>
</dbReference>
<name>A0A951UQ17_9CYAN</name>
<dbReference type="Pfam" id="PF13610">
    <property type="entry name" value="DDE_Tnp_IS240"/>
    <property type="match status" value="1"/>
</dbReference>
<reference evidence="2" key="2">
    <citation type="journal article" date="2022" name="Microbiol. Resour. Announc.">
        <title>Metagenome Sequencing to Explore Phylogenomics of Terrestrial Cyanobacteria.</title>
        <authorList>
            <person name="Ward R.D."/>
            <person name="Stajich J.E."/>
            <person name="Johansen J.R."/>
            <person name="Huntemann M."/>
            <person name="Clum A."/>
            <person name="Foster B."/>
            <person name="Foster B."/>
            <person name="Roux S."/>
            <person name="Palaniappan K."/>
            <person name="Varghese N."/>
            <person name="Mukherjee S."/>
            <person name="Reddy T.B.K."/>
            <person name="Daum C."/>
            <person name="Copeland A."/>
            <person name="Chen I.A."/>
            <person name="Ivanova N.N."/>
            <person name="Kyrpides N.C."/>
            <person name="Shapiro N."/>
            <person name="Eloe-Fadrosh E.A."/>
            <person name="Pietrasiak N."/>
        </authorList>
    </citation>
    <scope>NUCLEOTIDE SEQUENCE</scope>
    <source>
        <strain evidence="2">UHER 2000/2452</strain>
    </source>
</reference>
<comment type="caution">
    <text evidence="2">The sequence shown here is derived from an EMBL/GenBank/DDBJ whole genome shotgun (WGS) entry which is preliminary data.</text>
</comment>
<gene>
    <name evidence="2" type="ORF">KME15_22370</name>
</gene>
<evidence type="ECO:0000313" key="2">
    <source>
        <dbReference type="EMBL" id="MBW4661429.1"/>
    </source>
</evidence>
<dbReference type="EMBL" id="JAHHHD010000036">
    <property type="protein sequence ID" value="MBW4661429.1"/>
    <property type="molecule type" value="Genomic_DNA"/>
</dbReference>
<evidence type="ECO:0000313" key="3">
    <source>
        <dbReference type="Proteomes" id="UP000757435"/>
    </source>
</evidence>
<dbReference type="InterPro" id="IPR052183">
    <property type="entry name" value="IS_Transposase"/>
</dbReference>
<feature type="domain" description="DDE" evidence="1">
    <location>
        <begin position="2"/>
        <end position="119"/>
    </location>
</feature>
<proteinExistence type="predicted"/>
<accession>A0A951UQ17</accession>
<dbReference type="InterPro" id="IPR032874">
    <property type="entry name" value="DDE_dom"/>
</dbReference>
<dbReference type="Proteomes" id="UP000757435">
    <property type="component" value="Unassembled WGS sequence"/>
</dbReference>
<reference evidence="2" key="1">
    <citation type="submission" date="2021-05" db="EMBL/GenBank/DDBJ databases">
        <authorList>
            <person name="Pietrasiak N."/>
            <person name="Ward R."/>
            <person name="Stajich J.E."/>
            <person name="Kurbessoian T."/>
        </authorList>
    </citation>
    <scope>NUCLEOTIDE SEQUENCE</scope>
    <source>
        <strain evidence="2">UHER 2000/2452</strain>
    </source>
</reference>
<dbReference type="AlphaFoldDB" id="A0A951UQ17"/>